<dbReference type="InterPro" id="IPR024474">
    <property type="entry name" value="Znf_dom_IS66"/>
</dbReference>
<dbReference type="Pfam" id="PF13005">
    <property type="entry name" value="zf-IS66"/>
    <property type="match status" value="1"/>
</dbReference>
<feature type="domain" description="Transposase IS66 C-terminal" evidence="5">
    <location>
        <begin position="460"/>
        <end position="501"/>
    </location>
</feature>
<name>A0ABY4GL44_9BACI</name>
<keyword evidence="1" id="KW-0175">Coiled coil</keyword>
<feature type="domain" description="Transposase IS66 zinc-finger binding" evidence="3">
    <location>
        <begin position="112"/>
        <end position="155"/>
    </location>
</feature>
<proteinExistence type="predicted"/>
<dbReference type="InterPro" id="IPR052344">
    <property type="entry name" value="Transposase-related"/>
</dbReference>
<evidence type="ECO:0000259" key="2">
    <source>
        <dbReference type="Pfam" id="PF03050"/>
    </source>
</evidence>
<protein>
    <submittedName>
        <fullName evidence="6">IS66 family transposase</fullName>
    </submittedName>
</protein>
<dbReference type="Proteomes" id="UP000831537">
    <property type="component" value="Chromosome"/>
</dbReference>
<organism evidence="6 7">
    <name type="scientific">Gracilibacillus salinarum</name>
    <dbReference type="NCBI Taxonomy" id="2932255"/>
    <lineage>
        <taxon>Bacteria</taxon>
        <taxon>Bacillati</taxon>
        <taxon>Bacillota</taxon>
        <taxon>Bacilli</taxon>
        <taxon>Bacillales</taxon>
        <taxon>Bacillaceae</taxon>
        <taxon>Gracilibacillus</taxon>
    </lineage>
</organism>
<dbReference type="InterPro" id="IPR039552">
    <property type="entry name" value="IS66_C"/>
</dbReference>
<dbReference type="InterPro" id="IPR004291">
    <property type="entry name" value="Transposase_IS66_central"/>
</dbReference>
<gene>
    <name evidence="6" type="ORF">MUN87_20925</name>
</gene>
<sequence>MSSVDALTQVIQAQAKQIDQLTAQLAHQANELKLLREQAEYLTQKLFGKSKESIPTDDNQLSLFDAPEAPVPLEEEKETITYHRKKSKGRKQAILHQFSEHPVHHELVGDACACPTCETTMKEIGSYPVREELVYIPAQLNRHVHYQHAYKCEGCSQKGMTDKIVKAPVPKAPMDNSLGSASIIAQTIHQKFSLKVPAYRQEEDWHRMGLPITRQHITNWHIKVSQYYLEPFYQVLKEKLVEQDILHADETSYHVLESDTKKTYYWTFLSGKHSEHPITLYHHDASRGSHVAKDFLSHYKGYVHCDMWSAYQALEEAELAGCWAHVRRKFWEAMPKDCPADAVSRQGVEACDRFFRYERSWESLSPNDRLKKREEVLQPEMDNFFGWLRAQPVLSGSKLGTAIEYALKYEATFRTVLKDNRLVLDNNRAERAMKAFVTGRKNWLFSATFEGAKAAAVIMSLIETAKQNNLIPETYITYLLEELPNLEILADSGKLEAYLPWHPTVQARCQKNRKLKRNEQEHTQHIR</sequence>
<dbReference type="EMBL" id="CP095071">
    <property type="protein sequence ID" value="UOQ85076.1"/>
    <property type="molecule type" value="Genomic_DNA"/>
</dbReference>
<accession>A0ABY4GL44</accession>
<dbReference type="Pfam" id="PF13007">
    <property type="entry name" value="LZ_Tnp_IS66"/>
    <property type="match status" value="1"/>
</dbReference>
<evidence type="ECO:0000259" key="3">
    <source>
        <dbReference type="Pfam" id="PF13005"/>
    </source>
</evidence>
<dbReference type="Pfam" id="PF03050">
    <property type="entry name" value="DDE_Tnp_IS66"/>
    <property type="match status" value="1"/>
</dbReference>
<feature type="coiled-coil region" evidence="1">
    <location>
        <begin position="4"/>
        <end position="45"/>
    </location>
</feature>
<evidence type="ECO:0000256" key="1">
    <source>
        <dbReference type="SAM" id="Coils"/>
    </source>
</evidence>
<feature type="domain" description="Transposase IS66 central" evidence="2">
    <location>
        <begin position="178"/>
        <end position="453"/>
    </location>
</feature>
<evidence type="ECO:0000313" key="7">
    <source>
        <dbReference type="Proteomes" id="UP000831537"/>
    </source>
</evidence>
<dbReference type="NCBIfam" id="NF033517">
    <property type="entry name" value="transpos_IS66"/>
    <property type="match status" value="1"/>
</dbReference>
<dbReference type="Pfam" id="PF13817">
    <property type="entry name" value="DDE_Tnp_IS66_C"/>
    <property type="match status" value="1"/>
</dbReference>
<evidence type="ECO:0000313" key="6">
    <source>
        <dbReference type="EMBL" id="UOQ85076.1"/>
    </source>
</evidence>
<dbReference type="PANTHER" id="PTHR33678">
    <property type="entry name" value="BLL1576 PROTEIN"/>
    <property type="match status" value="1"/>
</dbReference>
<evidence type="ECO:0000259" key="4">
    <source>
        <dbReference type="Pfam" id="PF13007"/>
    </source>
</evidence>
<feature type="domain" description="Transposase TnpC homeodomain" evidence="4">
    <location>
        <begin position="35"/>
        <end position="92"/>
    </location>
</feature>
<reference evidence="6 7" key="1">
    <citation type="submission" date="2022-04" db="EMBL/GenBank/DDBJ databases">
        <title>Gracilibacillus sp. isolated from saltern.</title>
        <authorList>
            <person name="Won M."/>
            <person name="Lee C.-M."/>
            <person name="Woen H.-Y."/>
            <person name="Kwon S.-W."/>
        </authorList>
    </citation>
    <scope>NUCLEOTIDE SEQUENCE [LARGE SCALE GENOMIC DNA]</scope>
    <source>
        <strain evidence="6 7">SSPM10-3</strain>
    </source>
</reference>
<dbReference type="PANTHER" id="PTHR33678:SF2">
    <property type="match status" value="1"/>
</dbReference>
<dbReference type="InterPro" id="IPR024463">
    <property type="entry name" value="Transposase_TnpC_homeodom"/>
</dbReference>
<dbReference type="RefSeq" id="WP_244743768.1">
    <property type="nucleotide sequence ID" value="NZ_CP095071.1"/>
</dbReference>
<keyword evidence="7" id="KW-1185">Reference proteome</keyword>
<evidence type="ECO:0000259" key="5">
    <source>
        <dbReference type="Pfam" id="PF13817"/>
    </source>
</evidence>